<sequence>MTVYLFASITPKPQHVAEVEALMRDMVSHTRKEPGNLRYDLLRRADGAPGFHLYEAYVDEGAVQAHRESAHFAAYRAQIAAWVTEPPEVKLLTGVDVAD</sequence>
<gene>
    <name evidence="2" type="ORF">SAMN05421548_108134</name>
</gene>
<dbReference type="RefSeq" id="WP_091996845.1">
    <property type="nucleotide sequence ID" value="NZ_FMYQ01000008.1"/>
</dbReference>
<dbReference type="InterPro" id="IPR007138">
    <property type="entry name" value="ABM_dom"/>
</dbReference>
<dbReference type="GO" id="GO:0004497">
    <property type="term" value="F:monooxygenase activity"/>
    <property type="evidence" value="ECO:0007669"/>
    <property type="project" value="UniProtKB-KW"/>
</dbReference>
<dbReference type="EMBL" id="FMYQ01000008">
    <property type="protein sequence ID" value="SDC60456.1"/>
    <property type="molecule type" value="Genomic_DNA"/>
</dbReference>
<dbReference type="Proteomes" id="UP000198908">
    <property type="component" value="Unassembled WGS sequence"/>
</dbReference>
<dbReference type="PANTHER" id="PTHR33336">
    <property type="entry name" value="QUINOL MONOOXYGENASE YGIN-RELATED"/>
    <property type="match status" value="1"/>
</dbReference>
<dbReference type="STRING" id="416944.SAMN05421548_108134"/>
<proteinExistence type="predicted"/>
<keyword evidence="2" id="KW-0503">Monooxygenase</keyword>
<keyword evidence="3" id="KW-1185">Reference proteome</keyword>
<dbReference type="InterPro" id="IPR011008">
    <property type="entry name" value="Dimeric_a/b-barrel"/>
</dbReference>
<dbReference type="SUPFAM" id="SSF54909">
    <property type="entry name" value="Dimeric alpha+beta barrel"/>
    <property type="match status" value="1"/>
</dbReference>
<dbReference type="Pfam" id="PF03992">
    <property type="entry name" value="ABM"/>
    <property type="match status" value="1"/>
</dbReference>
<keyword evidence="2" id="KW-0560">Oxidoreductase</keyword>
<reference evidence="3" key="1">
    <citation type="submission" date="2016-09" db="EMBL/GenBank/DDBJ databases">
        <authorList>
            <person name="Varghese N."/>
            <person name="Submissions S."/>
        </authorList>
    </citation>
    <scope>NUCLEOTIDE SEQUENCE [LARGE SCALE GENOMIC DNA]</scope>
    <source>
        <strain evidence="3">TNe-862</strain>
    </source>
</reference>
<dbReference type="Gene3D" id="3.30.70.100">
    <property type="match status" value="1"/>
</dbReference>
<dbReference type="OrthoDB" id="9812192at2"/>
<evidence type="ECO:0000313" key="3">
    <source>
        <dbReference type="Proteomes" id="UP000198908"/>
    </source>
</evidence>
<organism evidence="2 3">
    <name type="scientific">Paraburkholderia lycopersici</name>
    <dbReference type="NCBI Taxonomy" id="416944"/>
    <lineage>
        <taxon>Bacteria</taxon>
        <taxon>Pseudomonadati</taxon>
        <taxon>Pseudomonadota</taxon>
        <taxon>Betaproteobacteria</taxon>
        <taxon>Burkholderiales</taxon>
        <taxon>Burkholderiaceae</taxon>
        <taxon>Paraburkholderia</taxon>
    </lineage>
</organism>
<name>A0A1G6MZQ2_9BURK</name>
<dbReference type="PROSITE" id="PS51725">
    <property type="entry name" value="ABM"/>
    <property type="match status" value="1"/>
</dbReference>
<accession>A0A1G6MZQ2</accession>
<evidence type="ECO:0000313" key="2">
    <source>
        <dbReference type="EMBL" id="SDC60456.1"/>
    </source>
</evidence>
<dbReference type="AlphaFoldDB" id="A0A1G6MZQ2"/>
<dbReference type="InterPro" id="IPR050744">
    <property type="entry name" value="AI-2_Isomerase_LsrG"/>
</dbReference>
<evidence type="ECO:0000259" key="1">
    <source>
        <dbReference type="PROSITE" id="PS51725"/>
    </source>
</evidence>
<dbReference type="PANTHER" id="PTHR33336:SF3">
    <property type="entry name" value="ABM DOMAIN-CONTAINING PROTEIN"/>
    <property type="match status" value="1"/>
</dbReference>
<protein>
    <submittedName>
        <fullName evidence="2">Quinol monooxygenase YgiN</fullName>
    </submittedName>
</protein>
<feature type="domain" description="ABM" evidence="1">
    <location>
        <begin position="3"/>
        <end position="91"/>
    </location>
</feature>